<dbReference type="AlphaFoldDB" id="A0A939E3N1"/>
<feature type="region of interest" description="Disordered" evidence="7">
    <location>
        <begin position="1"/>
        <end position="101"/>
    </location>
</feature>
<keyword evidence="5 8" id="KW-1133">Transmembrane helix</keyword>
<feature type="compositionally biased region" description="Polar residues" evidence="7">
    <location>
        <begin position="1"/>
        <end position="11"/>
    </location>
</feature>
<evidence type="ECO:0000256" key="5">
    <source>
        <dbReference type="ARBA" id="ARBA00022989"/>
    </source>
</evidence>
<proteinExistence type="inferred from homology"/>
<dbReference type="Proteomes" id="UP000664332">
    <property type="component" value="Unassembled WGS sequence"/>
</dbReference>
<evidence type="ECO:0000313" key="10">
    <source>
        <dbReference type="Proteomes" id="UP000664332"/>
    </source>
</evidence>
<dbReference type="PANTHER" id="PTHR33452">
    <property type="entry name" value="OXIDOREDUCTASE CATD-RELATED"/>
    <property type="match status" value="1"/>
</dbReference>
<keyword evidence="3" id="KW-1003">Cell membrane</keyword>
<keyword evidence="6 8" id="KW-0472">Membrane</keyword>
<feature type="transmembrane region" description="Helical" evidence="8">
    <location>
        <begin position="220"/>
        <end position="241"/>
    </location>
</feature>
<dbReference type="InterPro" id="IPR051907">
    <property type="entry name" value="DoxX-like_oxidoreductase"/>
</dbReference>
<keyword evidence="10" id="KW-1185">Reference proteome</keyword>
<dbReference type="RefSeq" id="WP_207279445.1">
    <property type="nucleotide sequence ID" value="NZ_JAFLEQ010000016.1"/>
</dbReference>
<evidence type="ECO:0000256" key="7">
    <source>
        <dbReference type="SAM" id="MobiDB-lite"/>
    </source>
</evidence>
<dbReference type="EMBL" id="JAFLEQ010000016">
    <property type="protein sequence ID" value="MBN9644997.1"/>
    <property type="molecule type" value="Genomic_DNA"/>
</dbReference>
<keyword evidence="4 8" id="KW-0812">Transmembrane</keyword>
<evidence type="ECO:0000256" key="8">
    <source>
        <dbReference type="SAM" id="Phobius"/>
    </source>
</evidence>
<protein>
    <submittedName>
        <fullName evidence="9">DoxX family membrane protein</fullName>
    </submittedName>
</protein>
<accession>A0A939E3N1</accession>
<feature type="transmembrane region" description="Helical" evidence="8">
    <location>
        <begin position="318"/>
        <end position="335"/>
    </location>
</feature>
<feature type="compositionally biased region" description="Basic and acidic residues" evidence="7">
    <location>
        <begin position="56"/>
        <end position="68"/>
    </location>
</feature>
<comment type="caution">
    <text evidence="9">The sequence shown here is derived from an EMBL/GenBank/DDBJ whole genome shotgun (WGS) entry which is preliminary data.</text>
</comment>
<evidence type="ECO:0000256" key="6">
    <source>
        <dbReference type="ARBA" id="ARBA00023136"/>
    </source>
</evidence>
<dbReference type="InterPro" id="IPR032808">
    <property type="entry name" value="DoxX"/>
</dbReference>
<evidence type="ECO:0000313" key="9">
    <source>
        <dbReference type="EMBL" id="MBN9644997.1"/>
    </source>
</evidence>
<sequence>MNDTSASSSNGPDRAQPGDDIPTYRPADSRPVTPDGMPGTPPQPTPDTAPATAADDLYRRAGRAEPQRIEPAADNSDAPTAVFAAPGNQTPANGPVAPATGAVPPADTEATTAIPAVGSAQAGEQAPAPAVTYDPALQSVPPGYDPAGQAMPPGYDPAGQAQAAQAPAPVGKRGTIDFGLFVLRVVFAALLVFQALSVLFDLDGAGGLQARETALAGYAWPGALAIGLTSVELAVGVFLLLGLISPVAAAGAVVVTSFSALETITAAGTAASPLAWDDSVWLALMLVALAVTVQFTGPGRISADFSRGWATRPLASSWLFFLLGSAAAAALWWFAAVA</sequence>
<evidence type="ECO:0000256" key="1">
    <source>
        <dbReference type="ARBA" id="ARBA00004651"/>
    </source>
</evidence>
<reference evidence="9" key="1">
    <citation type="submission" date="2021-03" db="EMBL/GenBank/DDBJ databases">
        <authorList>
            <person name="Sun Q."/>
        </authorList>
    </citation>
    <scope>NUCLEOTIDE SEQUENCE</scope>
    <source>
        <strain evidence="9">CCM 8862</strain>
    </source>
</reference>
<organism evidence="9 10">
    <name type="scientific">Corynebacterium mendelii</name>
    <dbReference type="NCBI Taxonomy" id="2765362"/>
    <lineage>
        <taxon>Bacteria</taxon>
        <taxon>Bacillati</taxon>
        <taxon>Actinomycetota</taxon>
        <taxon>Actinomycetes</taxon>
        <taxon>Mycobacteriales</taxon>
        <taxon>Corynebacteriaceae</taxon>
        <taxon>Corynebacterium</taxon>
    </lineage>
</organism>
<dbReference type="GO" id="GO:0005886">
    <property type="term" value="C:plasma membrane"/>
    <property type="evidence" value="ECO:0007669"/>
    <property type="project" value="UniProtKB-SubCell"/>
</dbReference>
<gene>
    <name evidence="9" type="ORF">JZY06_10295</name>
</gene>
<dbReference type="Pfam" id="PF07681">
    <property type="entry name" value="DoxX"/>
    <property type="match status" value="1"/>
</dbReference>
<evidence type="ECO:0000256" key="2">
    <source>
        <dbReference type="ARBA" id="ARBA00006679"/>
    </source>
</evidence>
<feature type="transmembrane region" description="Helical" evidence="8">
    <location>
        <begin position="279"/>
        <end position="297"/>
    </location>
</feature>
<feature type="transmembrane region" description="Helical" evidence="8">
    <location>
        <begin position="181"/>
        <end position="200"/>
    </location>
</feature>
<evidence type="ECO:0000256" key="4">
    <source>
        <dbReference type="ARBA" id="ARBA00022692"/>
    </source>
</evidence>
<comment type="similarity">
    <text evidence="2">Belongs to the DoxX family.</text>
</comment>
<feature type="transmembrane region" description="Helical" evidence="8">
    <location>
        <begin position="248"/>
        <end position="267"/>
    </location>
</feature>
<feature type="compositionally biased region" description="Low complexity" evidence="7">
    <location>
        <begin position="90"/>
        <end position="101"/>
    </location>
</feature>
<evidence type="ECO:0000256" key="3">
    <source>
        <dbReference type="ARBA" id="ARBA00022475"/>
    </source>
</evidence>
<comment type="subcellular location">
    <subcellularLocation>
        <location evidence="1">Cell membrane</location>
        <topology evidence="1">Multi-pass membrane protein</topology>
    </subcellularLocation>
</comment>
<name>A0A939E3N1_9CORY</name>
<dbReference type="PANTHER" id="PTHR33452:SF1">
    <property type="entry name" value="INNER MEMBRANE PROTEIN YPHA-RELATED"/>
    <property type="match status" value="1"/>
</dbReference>